<reference evidence="3" key="1">
    <citation type="submission" date="2016-02" db="EMBL/GenBank/DDBJ databases">
        <authorList>
            <person name="Holder M.E."/>
            <person name="Ajami N.J."/>
            <person name="Petrosino J.F."/>
        </authorList>
    </citation>
    <scope>NUCLEOTIDE SEQUENCE [LARGE SCALE GENOMIC DNA]</scope>
    <source>
        <strain evidence="3">CCUG 36733</strain>
    </source>
</reference>
<keyword evidence="3" id="KW-1185">Reference proteome</keyword>
<dbReference type="InterPro" id="IPR036866">
    <property type="entry name" value="RibonucZ/Hydroxyglut_hydro"/>
</dbReference>
<proteinExistence type="predicted"/>
<dbReference type="Pfam" id="PF13483">
    <property type="entry name" value="Lactamase_B_3"/>
    <property type="match status" value="1"/>
</dbReference>
<dbReference type="STRING" id="111015.AXF14_08165"/>
<feature type="domain" description="Metallo-beta-lactamase" evidence="1">
    <location>
        <begin position="9"/>
        <end position="181"/>
    </location>
</feature>
<dbReference type="AlphaFoldDB" id="A0A0X8JEV8"/>
<dbReference type="RefSeq" id="WP_067942382.1">
    <property type="nucleotide sequence ID" value="NZ_CP014228.1"/>
</dbReference>
<dbReference type="SUPFAM" id="SSF56281">
    <property type="entry name" value="Metallo-hydrolase/oxidoreductase"/>
    <property type="match status" value="1"/>
</dbReference>
<evidence type="ECO:0000313" key="3">
    <source>
        <dbReference type="Proteomes" id="UP000065220"/>
    </source>
</evidence>
<accession>A0A0X8JEV8</accession>
<evidence type="ECO:0000313" key="2">
    <source>
        <dbReference type="EMBL" id="AMD87562.1"/>
    </source>
</evidence>
<gene>
    <name evidence="2" type="ORF">AXF14_08165</name>
</gene>
<organism evidence="2 3">
    <name type="scientific">Actinomyces radicidentis</name>
    <dbReference type="NCBI Taxonomy" id="111015"/>
    <lineage>
        <taxon>Bacteria</taxon>
        <taxon>Bacillati</taxon>
        <taxon>Actinomycetota</taxon>
        <taxon>Actinomycetes</taxon>
        <taxon>Actinomycetales</taxon>
        <taxon>Actinomycetaceae</taxon>
        <taxon>Actinomyces</taxon>
    </lineage>
</organism>
<dbReference type="InterPro" id="IPR001279">
    <property type="entry name" value="Metallo-B-lactamas"/>
</dbReference>
<dbReference type="Proteomes" id="UP000065220">
    <property type="component" value="Chromosome"/>
</dbReference>
<dbReference type="EMBL" id="CP014228">
    <property type="protein sequence ID" value="AMD87562.1"/>
    <property type="molecule type" value="Genomic_DNA"/>
</dbReference>
<dbReference type="KEGG" id="ard:AXF14_08165"/>
<dbReference type="Gene3D" id="3.60.15.10">
    <property type="entry name" value="Ribonuclease Z/Hydroxyacylglutathione hydrolase-like"/>
    <property type="match status" value="1"/>
</dbReference>
<dbReference type="InterPro" id="IPR050114">
    <property type="entry name" value="UPF0173_UPF0282_UlaG_hydrolase"/>
</dbReference>
<dbReference type="SMART" id="SM00849">
    <property type="entry name" value="Lactamase_B"/>
    <property type="match status" value="1"/>
</dbReference>
<protein>
    <recommendedName>
        <fullName evidence="1">Metallo-beta-lactamase domain-containing protein</fullName>
    </recommendedName>
</protein>
<dbReference type="OrthoDB" id="3190691at2"/>
<evidence type="ECO:0000259" key="1">
    <source>
        <dbReference type="SMART" id="SM00849"/>
    </source>
</evidence>
<dbReference type="PANTHER" id="PTHR43546:SF3">
    <property type="entry name" value="UPF0173 METAL-DEPENDENT HYDROLASE MJ1163"/>
    <property type="match status" value="1"/>
</dbReference>
<sequence length="217" mass="22306">MSTTLTLWGQSAVTLDSERGRLTIDPGSLSDLACLEGASAVLITHAHVDHLDVDAVVKAVCTNPALRVIAPADAVVQLKEAGATAERLETVAPGDRLTVVGHDVLAVGGEHMPIHEGIPTPANVGYLIDGRILQPGDAFPELPEGTGLDVLLLPVSAPWLRLAVAADYALAVGAKRVIPIHDALLSDSGKSIHDNVVAGGVAVPGYERVAVGTPVAL</sequence>
<dbReference type="PANTHER" id="PTHR43546">
    <property type="entry name" value="UPF0173 METAL-DEPENDENT HYDROLASE MJ1163-RELATED"/>
    <property type="match status" value="1"/>
</dbReference>
<name>A0A0X8JEV8_ACTRD</name>